<evidence type="ECO:0000256" key="4">
    <source>
        <dbReference type="PROSITE-ProRule" id="PRU10055"/>
    </source>
</evidence>
<keyword evidence="2 6" id="KW-0378">Hydrolase</keyword>
<dbReference type="GO" id="GO:0008706">
    <property type="term" value="F:6-phospho-beta-glucosidase activity"/>
    <property type="evidence" value="ECO:0007669"/>
    <property type="project" value="UniProtKB-EC"/>
</dbReference>
<dbReference type="EC" id="3.2.1.86" evidence="7"/>
<dbReference type="NCBIfam" id="NF007154">
    <property type="entry name" value="PRK09589.1"/>
    <property type="match status" value="1"/>
</dbReference>
<dbReference type="Gene3D" id="3.20.20.80">
    <property type="entry name" value="Glycosidases"/>
    <property type="match status" value="1"/>
</dbReference>
<dbReference type="GO" id="GO:0016052">
    <property type="term" value="P:carbohydrate catabolic process"/>
    <property type="evidence" value="ECO:0007669"/>
    <property type="project" value="TreeGrafter"/>
</dbReference>
<evidence type="ECO:0000256" key="6">
    <source>
        <dbReference type="RuleBase" id="RU004468"/>
    </source>
</evidence>
<dbReference type="EMBL" id="CP109635">
    <property type="protein sequence ID" value="UYT10045.1"/>
    <property type="molecule type" value="Genomic_DNA"/>
</dbReference>
<dbReference type="PRINTS" id="PR00131">
    <property type="entry name" value="GLHYDRLASE1"/>
</dbReference>
<evidence type="ECO:0000256" key="2">
    <source>
        <dbReference type="ARBA" id="ARBA00022801"/>
    </source>
</evidence>
<dbReference type="Proteomes" id="UP001164042">
    <property type="component" value="Chromosome"/>
</dbReference>
<dbReference type="InterPro" id="IPR017853">
    <property type="entry name" value="GH"/>
</dbReference>
<dbReference type="SUPFAM" id="SSF51445">
    <property type="entry name" value="(Trans)glycosidases"/>
    <property type="match status" value="1"/>
</dbReference>
<dbReference type="InterPro" id="IPR033132">
    <property type="entry name" value="GH_1_N_CS"/>
</dbReference>
<protein>
    <submittedName>
        <fullName evidence="7">6-phospho-beta-glucosidase</fullName>
        <ecNumber evidence="7">3.2.1.86</ecNumber>
    </submittedName>
</protein>
<accession>A0AA46TV38</accession>
<proteinExistence type="inferred from homology"/>
<dbReference type="AlphaFoldDB" id="A0AA46TV38"/>
<gene>
    <name evidence="7" type="ORF">OF801_08760</name>
</gene>
<dbReference type="PROSITE" id="PS00653">
    <property type="entry name" value="GLYCOSYL_HYDROL_F1_2"/>
    <property type="match status" value="1"/>
</dbReference>
<feature type="active site" description="Nucleophile" evidence="4">
    <location>
        <position position="378"/>
    </location>
</feature>
<evidence type="ECO:0000313" key="8">
    <source>
        <dbReference type="Proteomes" id="UP001164042"/>
    </source>
</evidence>
<dbReference type="GO" id="GO:0005829">
    <property type="term" value="C:cytosol"/>
    <property type="evidence" value="ECO:0007669"/>
    <property type="project" value="TreeGrafter"/>
</dbReference>
<keyword evidence="3 6" id="KW-0326">Glycosidase</keyword>
<evidence type="ECO:0000256" key="1">
    <source>
        <dbReference type="ARBA" id="ARBA00010838"/>
    </source>
</evidence>
<organism evidence="7 8">
    <name type="scientific">Lactococcus garvieae</name>
    <dbReference type="NCBI Taxonomy" id="1363"/>
    <lineage>
        <taxon>Bacteria</taxon>
        <taxon>Bacillati</taxon>
        <taxon>Bacillota</taxon>
        <taxon>Bacilli</taxon>
        <taxon>Lactobacillales</taxon>
        <taxon>Streptococcaceae</taxon>
        <taxon>Lactococcus</taxon>
    </lineage>
</organism>
<dbReference type="PROSITE" id="PS00572">
    <property type="entry name" value="GLYCOSYL_HYDROL_F1_1"/>
    <property type="match status" value="1"/>
</dbReference>
<dbReference type="FunFam" id="3.20.20.80:FF:000004">
    <property type="entry name" value="Beta-glucosidase 6-phospho-beta-glucosidase"/>
    <property type="match status" value="1"/>
</dbReference>
<dbReference type="InterPro" id="IPR001360">
    <property type="entry name" value="Glyco_hydro_1"/>
</dbReference>
<name>A0AA46TV38_9LACT</name>
<dbReference type="Pfam" id="PF00232">
    <property type="entry name" value="Glyco_hydro_1"/>
    <property type="match status" value="1"/>
</dbReference>
<sequence>MEMGFKKDFLWGGAIAANQAEGAYNVGGKGLSVADMKTVGGKNKERHFTPVLDEEIYYPSHRAIDFYHHYKEDIALFAEMGFKIFRLSINWSRIFPQGDETQPNEEGLLFYDRVFDECLKHGIEPLVTLSHFEIPLGLMEKYDGFLSRKTIDFYVNYAKVCFERYKDKVKYWITFNELNFGSMPHGELTVLGLHPHGDFALNAIPEDEHKRFQALHHTFIASAKAVIEGHKINPEFKIGCMIAHLTMYPLTPNPADVLQTKEYDLLVNKFVGDVQVKGKYPALIEKYFQNKNIDIHKEEGDDALLREGRVDMYTFSYYMTLCVTTQEGAEPSMGNLMGGAANPYLEASEYGWQIDATGLEYTLTDLYDRYEIPLFVVENGLGMEDKVEADGTINDDYRIDYFQKHIQAMSRAVDKGVDLLGYTPWGCIDLVSAGTGEMRKRYGFIYVDMDNEGKGTLKRSKKKSFDWYKEVIASNGENILREK</sequence>
<comment type="similarity">
    <text evidence="1 5">Belongs to the glycosyl hydrolase 1 family.</text>
</comment>
<dbReference type="InterPro" id="IPR018120">
    <property type="entry name" value="Glyco_hydro_1_AS"/>
</dbReference>
<reference evidence="7" key="1">
    <citation type="submission" date="2022-10" db="EMBL/GenBank/DDBJ databases">
        <title>Genome assembly of Lactococcus garvieae isolates from cricket gut.</title>
        <authorList>
            <person name="Luecke A.R."/>
            <person name="Brown A.M.V."/>
            <person name="Wakeman C.A."/>
        </authorList>
    </citation>
    <scope>NUCLEOTIDE SEQUENCE</scope>
    <source>
        <strain evidence="7">Alexii-11_2</strain>
    </source>
</reference>
<evidence type="ECO:0000256" key="3">
    <source>
        <dbReference type="ARBA" id="ARBA00023295"/>
    </source>
</evidence>
<dbReference type="PANTHER" id="PTHR10353:SF296">
    <property type="entry name" value="6-PHOSPHO-BETA-GLUCOSIDASE"/>
    <property type="match status" value="1"/>
</dbReference>
<dbReference type="PANTHER" id="PTHR10353">
    <property type="entry name" value="GLYCOSYL HYDROLASE"/>
    <property type="match status" value="1"/>
</dbReference>
<evidence type="ECO:0000256" key="5">
    <source>
        <dbReference type="RuleBase" id="RU003690"/>
    </source>
</evidence>
<evidence type="ECO:0000313" key="7">
    <source>
        <dbReference type="EMBL" id="UYT10045.1"/>
    </source>
</evidence>